<dbReference type="Pfam" id="PF23491">
    <property type="entry name" value="bPH_8"/>
    <property type="match status" value="1"/>
</dbReference>
<dbReference type="InterPro" id="IPR055365">
    <property type="entry name" value="PH_SunI-like"/>
</dbReference>
<dbReference type="AlphaFoldDB" id="A0A5D4T231"/>
<comment type="caution">
    <text evidence="2">The sequence shown here is derived from an EMBL/GenBank/DDBJ whole genome shotgun (WGS) entry which is preliminary data.</text>
</comment>
<protein>
    <recommendedName>
        <fullName evidence="1">Sublancin immunity protein SunI-like PH domain-containing protein</fullName>
    </recommendedName>
</protein>
<evidence type="ECO:0000313" key="3">
    <source>
        <dbReference type="Proteomes" id="UP000322524"/>
    </source>
</evidence>
<dbReference type="OrthoDB" id="2623008at2"/>
<sequence>MIGMEVKVTIKGENLIIKWQFSTISVPLSTILSVENDPTYSGTDKHALRIGFPSGHSDRVVIRTKSDTYLIFTSNGGLTDKIRSYISL</sequence>
<proteinExistence type="predicted"/>
<name>A0A5D4T231_9BACI</name>
<evidence type="ECO:0000259" key="1">
    <source>
        <dbReference type="Pfam" id="PF23491"/>
    </source>
</evidence>
<dbReference type="Proteomes" id="UP000322524">
    <property type="component" value="Unassembled WGS sequence"/>
</dbReference>
<organism evidence="2 3">
    <name type="scientific">Sutcliffiella horikoshii</name>
    <dbReference type="NCBI Taxonomy" id="79883"/>
    <lineage>
        <taxon>Bacteria</taxon>
        <taxon>Bacillati</taxon>
        <taxon>Bacillota</taxon>
        <taxon>Bacilli</taxon>
        <taxon>Bacillales</taxon>
        <taxon>Bacillaceae</taxon>
        <taxon>Sutcliffiella</taxon>
    </lineage>
</organism>
<gene>
    <name evidence="2" type="ORF">FZC76_10865</name>
</gene>
<evidence type="ECO:0000313" key="2">
    <source>
        <dbReference type="EMBL" id="TYS68512.1"/>
    </source>
</evidence>
<reference evidence="2 3" key="1">
    <citation type="submission" date="2019-08" db="EMBL/GenBank/DDBJ databases">
        <title>Bacillus genomes from the desert of Cuatro Cienegas, Coahuila.</title>
        <authorList>
            <person name="Olmedo-Alvarez G."/>
        </authorList>
    </citation>
    <scope>NUCLEOTIDE SEQUENCE [LARGE SCALE GENOMIC DNA]</scope>
    <source>
        <strain evidence="2 3">CH28_1T</strain>
    </source>
</reference>
<dbReference type="EMBL" id="VTEV01000004">
    <property type="protein sequence ID" value="TYS68512.1"/>
    <property type="molecule type" value="Genomic_DNA"/>
</dbReference>
<accession>A0A5D4T231</accession>
<feature type="domain" description="Sublancin immunity protein SunI-like PH" evidence="1">
    <location>
        <begin position="4"/>
        <end position="83"/>
    </location>
</feature>